<evidence type="ECO:0000256" key="2">
    <source>
        <dbReference type="PIRSR" id="PIRSR016521-1"/>
    </source>
</evidence>
<protein>
    <recommendedName>
        <fullName evidence="7">BAAT/Acyl-CoA thioester hydrolase C-terminal domain-containing protein</fullName>
    </recommendedName>
</protein>
<dbReference type="InterPro" id="IPR014940">
    <property type="entry name" value="BAAT_C"/>
</dbReference>
<dbReference type="InterPro" id="IPR042490">
    <property type="entry name" value="Thio_Ohase/BAAT_N"/>
</dbReference>
<reference evidence="6" key="1">
    <citation type="submission" date="2010-08" db="EMBL/GenBank/DDBJ databases">
        <authorList>
            <consortium name="Caenorhabditis japonica Sequencing Consortium"/>
            <person name="Wilson R.K."/>
        </authorList>
    </citation>
    <scope>NUCLEOTIDE SEQUENCE [LARGE SCALE GENOMIC DNA]</scope>
    <source>
        <strain evidence="6">DF5081</strain>
    </source>
</reference>
<feature type="domain" description="Acyl-CoA thioester hydrolase/bile acid-CoA amino acid N-acetyltransferase" evidence="3">
    <location>
        <begin position="15"/>
        <end position="135"/>
    </location>
</feature>
<dbReference type="PANTHER" id="PTHR10824">
    <property type="entry name" value="ACYL-COENZYME A THIOESTERASE-RELATED"/>
    <property type="match status" value="1"/>
</dbReference>
<dbReference type="Proteomes" id="UP000005237">
    <property type="component" value="Unassembled WGS sequence"/>
</dbReference>
<keyword evidence="6" id="KW-1185">Reference proteome</keyword>
<feature type="active site" description="Charge relay system" evidence="2">
    <location>
        <position position="322"/>
    </location>
</feature>
<dbReference type="EnsemblMetazoa" id="CJA14988.1">
    <property type="protein sequence ID" value="CJA14988.1"/>
    <property type="gene ID" value="WBGene00134192"/>
</dbReference>
<feature type="domain" description="BAAT/Acyl-CoA thioester hydrolase C-terminal" evidence="4">
    <location>
        <begin position="198"/>
        <end position="405"/>
    </location>
</feature>
<feature type="active site" description="Charge relay system" evidence="2">
    <location>
        <position position="354"/>
    </location>
</feature>
<feature type="active site" description="Charge relay system" evidence="2">
    <location>
        <position position="226"/>
    </location>
</feature>
<evidence type="ECO:0008006" key="7">
    <source>
        <dbReference type="Google" id="ProtNLM"/>
    </source>
</evidence>
<sequence>MKHLKCDKPDTLQPEHVHITASGLEPRKAYRFDMKLRHNYGSHASYCVLQADDNGNVDMRTAKPLRGTYYEADGMGLFLSMTPCEDFAYGGYLRCTPPIPFHYLLTLSDPTGNVLDEMYIKKHWMHPLLTRTEVEYNGFYGTLFKPPGDGPFPCVMDISGTGGGLHEHKGAMLASEGFVVICVAFFQYKDLTNKLEDVDIEYFLKPIEYVLSLPYTTDMLGIQGVSFGATIVDLLSTRYHQIKAVVSINGPHAQCSYSMLKEHGKPMNVPVLDDTRLYFLNTILVTAPCFKSLTPILTEENAIPWHWIPKDTAFRLIGSVDDLCSSSVHASLHIQKKLQETGHYVELEMVNGGHIMEPPYFPHHDIVYAKFQGFYCGYGGEIVLHAKSQERTWANTIKFFKRKLGAPPPMPDWVRLAQIELPQKPIENRSRI</sequence>
<evidence type="ECO:0000313" key="6">
    <source>
        <dbReference type="Proteomes" id="UP000005237"/>
    </source>
</evidence>
<dbReference type="PIRSF" id="PIRSF016521">
    <property type="entry name" value="Acyl-CoA_hydro"/>
    <property type="match status" value="1"/>
</dbReference>
<dbReference type="GO" id="GO:0006637">
    <property type="term" value="P:acyl-CoA metabolic process"/>
    <property type="evidence" value="ECO:0007669"/>
    <property type="project" value="InterPro"/>
</dbReference>
<name>A0A8R1DXG0_CAEJA</name>
<dbReference type="Gene3D" id="2.60.40.2240">
    <property type="entry name" value="Acyl-CoA thioester hydrolase/BAAT N-terminal domain"/>
    <property type="match status" value="1"/>
</dbReference>
<organism evidence="5 6">
    <name type="scientific">Caenorhabditis japonica</name>
    <dbReference type="NCBI Taxonomy" id="281687"/>
    <lineage>
        <taxon>Eukaryota</taxon>
        <taxon>Metazoa</taxon>
        <taxon>Ecdysozoa</taxon>
        <taxon>Nematoda</taxon>
        <taxon>Chromadorea</taxon>
        <taxon>Rhabditida</taxon>
        <taxon>Rhabditina</taxon>
        <taxon>Rhabditomorpha</taxon>
        <taxon>Rhabditoidea</taxon>
        <taxon>Rhabditidae</taxon>
        <taxon>Peloderinae</taxon>
        <taxon>Caenorhabditis</taxon>
    </lineage>
</organism>
<evidence type="ECO:0000259" key="3">
    <source>
        <dbReference type="Pfam" id="PF04775"/>
    </source>
</evidence>
<evidence type="ECO:0000256" key="1">
    <source>
        <dbReference type="ARBA" id="ARBA00006538"/>
    </source>
</evidence>
<dbReference type="Pfam" id="PF08840">
    <property type="entry name" value="BAAT_C"/>
    <property type="match status" value="1"/>
</dbReference>
<evidence type="ECO:0000259" key="4">
    <source>
        <dbReference type="Pfam" id="PF08840"/>
    </source>
</evidence>
<evidence type="ECO:0000313" key="5">
    <source>
        <dbReference type="EnsemblMetazoa" id="CJA14988.1"/>
    </source>
</evidence>
<dbReference type="AlphaFoldDB" id="A0A8R1DXG0"/>
<dbReference type="InterPro" id="IPR006862">
    <property type="entry name" value="Thio_Ohase/aa_AcTrfase"/>
</dbReference>
<dbReference type="Pfam" id="PF04775">
    <property type="entry name" value="Bile_Hydr_Trans"/>
    <property type="match status" value="1"/>
</dbReference>
<dbReference type="FunFam" id="2.60.40.2240:FF:000003">
    <property type="entry name" value="Protein CBG04103"/>
    <property type="match status" value="1"/>
</dbReference>
<dbReference type="InterPro" id="IPR016662">
    <property type="entry name" value="Acyl-CoA_thioEstase_long-chain"/>
</dbReference>
<reference evidence="5" key="2">
    <citation type="submission" date="2022-06" db="UniProtKB">
        <authorList>
            <consortium name="EnsemblMetazoa"/>
        </authorList>
    </citation>
    <scope>IDENTIFICATION</scope>
    <source>
        <strain evidence="5">DF5081</strain>
    </source>
</reference>
<dbReference type="InterPro" id="IPR029058">
    <property type="entry name" value="AB_hydrolase_fold"/>
</dbReference>
<dbReference type="GO" id="GO:0047617">
    <property type="term" value="F:fatty acyl-CoA hydrolase activity"/>
    <property type="evidence" value="ECO:0007669"/>
    <property type="project" value="TreeGrafter"/>
</dbReference>
<proteinExistence type="inferred from homology"/>
<dbReference type="GO" id="GO:0006631">
    <property type="term" value="P:fatty acid metabolic process"/>
    <property type="evidence" value="ECO:0007669"/>
    <property type="project" value="TreeGrafter"/>
</dbReference>
<accession>A0A8R1DXG0</accession>
<dbReference type="FunFam" id="3.40.50.1820:FF:000739">
    <property type="entry name" value="Protein CBG14567"/>
    <property type="match status" value="1"/>
</dbReference>
<dbReference type="Gene3D" id="3.40.50.1820">
    <property type="entry name" value="alpha/beta hydrolase"/>
    <property type="match status" value="1"/>
</dbReference>
<comment type="similarity">
    <text evidence="1">Belongs to the C/M/P thioester hydrolase family.</text>
</comment>
<dbReference type="OMA" id="CTNERWF"/>
<dbReference type="PANTHER" id="PTHR10824:SF11">
    <property type="entry name" value="BAAT_ACYL-COA THIOESTER HYDROLASE PROTEIN"/>
    <property type="match status" value="1"/>
</dbReference>
<dbReference type="SUPFAM" id="SSF53474">
    <property type="entry name" value="alpha/beta-Hydrolases"/>
    <property type="match status" value="1"/>
</dbReference>